<name>A0A5C3NQZ3_9APHY</name>
<evidence type="ECO:0000313" key="3">
    <source>
        <dbReference type="Proteomes" id="UP000308197"/>
    </source>
</evidence>
<sequence>MSYSKLPVSLDDLNKIPRFTASQLVRALLIVIAEDDQVKAPGFDPRVFLCVGCVNRTVKGERMMSFAWPDPNASEEDKLIQQLQHIMYHRPGSPPSLPVPVATCPCHMPRDAGAPPSGSEGPSVVTPPVAATSTTPAPAAAPASTTPAPAAAPDPNAPYIAPPSDSTTWYVVSVGRRVGVFDQSNIVASITDRVPSNSRKCFPTRAAAIQLFEELLNMPGVVRVVDMD</sequence>
<evidence type="ECO:0000256" key="1">
    <source>
        <dbReference type="SAM" id="MobiDB-lite"/>
    </source>
</evidence>
<dbReference type="InterPro" id="IPR009027">
    <property type="entry name" value="Ribosomal_bL9/RNase_H1_N"/>
</dbReference>
<proteinExistence type="predicted"/>
<dbReference type="Gene3D" id="3.40.970.10">
    <property type="entry name" value="Ribonuclease H1, N-terminal domain"/>
    <property type="match status" value="1"/>
</dbReference>
<dbReference type="InterPro" id="IPR037056">
    <property type="entry name" value="RNase_H1_N_sf"/>
</dbReference>
<evidence type="ECO:0000313" key="2">
    <source>
        <dbReference type="EMBL" id="TFK78360.1"/>
    </source>
</evidence>
<dbReference type="EMBL" id="ML212591">
    <property type="protein sequence ID" value="TFK78360.1"/>
    <property type="molecule type" value="Genomic_DNA"/>
</dbReference>
<feature type="region of interest" description="Disordered" evidence="1">
    <location>
        <begin position="110"/>
        <end position="155"/>
    </location>
</feature>
<dbReference type="SUPFAM" id="SSF55658">
    <property type="entry name" value="L9 N-domain-like"/>
    <property type="match status" value="1"/>
</dbReference>
<dbReference type="Proteomes" id="UP000308197">
    <property type="component" value="Unassembled WGS sequence"/>
</dbReference>
<protein>
    <submittedName>
        <fullName evidence="2">Uncharacterized protein</fullName>
    </submittedName>
</protein>
<accession>A0A5C3NQZ3</accession>
<gene>
    <name evidence="2" type="ORF">K466DRAFT_607058</name>
</gene>
<dbReference type="AlphaFoldDB" id="A0A5C3NQZ3"/>
<organism evidence="2 3">
    <name type="scientific">Polyporus arcularius HHB13444</name>
    <dbReference type="NCBI Taxonomy" id="1314778"/>
    <lineage>
        <taxon>Eukaryota</taxon>
        <taxon>Fungi</taxon>
        <taxon>Dikarya</taxon>
        <taxon>Basidiomycota</taxon>
        <taxon>Agaricomycotina</taxon>
        <taxon>Agaricomycetes</taxon>
        <taxon>Polyporales</taxon>
        <taxon>Polyporaceae</taxon>
        <taxon>Polyporus</taxon>
    </lineage>
</organism>
<keyword evidence="3" id="KW-1185">Reference proteome</keyword>
<feature type="compositionally biased region" description="Low complexity" evidence="1">
    <location>
        <begin position="122"/>
        <end position="149"/>
    </location>
</feature>
<dbReference type="InParanoid" id="A0A5C3NQZ3"/>
<reference evidence="2 3" key="1">
    <citation type="journal article" date="2019" name="Nat. Ecol. Evol.">
        <title>Megaphylogeny resolves global patterns of mushroom evolution.</title>
        <authorList>
            <person name="Varga T."/>
            <person name="Krizsan K."/>
            <person name="Foldi C."/>
            <person name="Dima B."/>
            <person name="Sanchez-Garcia M."/>
            <person name="Sanchez-Ramirez S."/>
            <person name="Szollosi G.J."/>
            <person name="Szarkandi J.G."/>
            <person name="Papp V."/>
            <person name="Albert L."/>
            <person name="Andreopoulos W."/>
            <person name="Angelini C."/>
            <person name="Antonin V."/>
            <person name="Barry K.W."/>
            <person name="Bougher N.L."/>
            <person name="Buchanan P."/>
            <person name="Buyck B."/>
            <person name="Bense V."/>
            <person name="Catcheside P."/>
            <person name="Chovatia M."/>
            <person name="Cooper J."/>
            <person name="Damon W."/>
            <person name="Desjardin D."/>
            <person name="Finy P."/>
            <person name="Geml J."/>
            <person name="Haridas S."/>
            <person name="Hughes K."/>
            <person name="Justo A."/>
            <person name="Karasinski D."/>
            <person name="Kautmanova I."/>
            <person name="Kiss B."/>
            <person name="Kocsube S."/>
            <person name="Kotiranta H."/>
            <person name="LaButti K.M."/>
            <person name="Lechner B.E."/>
            <person name="Liimatainen K."/>
            <person name="Lipzen A."/>
            <person name="Lukacs Z."/>
            <person name="Mihaltcheva S."/>
            <person name="Morgado L.N."/>
            <person name="Niskanen T."/>
            <person name="Noordeloos M.E."/>
            <person name="Ohm R.A."/>
            <person name="Ortiz-Santana B."/>
            <person name="Ovrebo C."/>
            <person name="Racz N."/>
            <person name="Riley R."/>
            <person name="Savchenko A."/>
            <person name="Shiryaev A."/>
            <person name="Soop K."/>
            <person name="Spirin V."/>
            <person name="Szebenyi C."/>
            <person name="Tomsovsky M."/>
            <person name="Tulloss R.E."/>
            <person name="Uehling J."/>
            <person name="Grigoriev I.V."/>
            <person name="Vagvolgyi C."/>
            <person name="Papp T."/>
            <person name="Martin F.M."/>
            <person name="Miettinen O."/>
            <person name="Hibbett D.S."/>
            <person name="Nagy L.G."/>
        </authorList>
    </citation>
    <scope>NUCLEOTIDE SEQUENCE [LARGE SCALE GENOMIC DNA]</scope>
    <source>
        <strain evidence="2 3">HHB13444</strain>
    </source>
</reference>